<dbReference type="Pfam" id="PF11158">
    <property type="entry name" value="DUF2938"/>
    <property type="match status" value="1"/>
</dbReference>
<feature type="transmembrane region" description="Helical" evidence="1">
    <location>
        <begin position="143"/>
        <end position="162"/>
    </location>
</feature>
<gene>
    <name evidence="2" type="ORF">RC083_00830</name>
</gene>
<dbReference type="Proteomes" id="UP001226574">
    <property type="component" value="Unassembled WGS sequence"/>
</dbReference>
<reference evidence="2 3" key="1">
    <citation type="submission" date="2023-08" db="EMBL/GenBank/DDBJ databases">
        <title>Pseudoalteromonas haloplanktis LL1 genome.</title>
        <authorList>
            <person name="Wu S."/>
        </authorList>
    </citation>
    <scope>NUCLEOTIDE SEQUENCE [LARGE SCALE GENOMIC DNA]</scope>
    <source>
        <strain evidence="2 3">LL1</strain>
    </source>
</reference>
<sequence length="163" mass="18066">MFESIDWVSVVVMGIGATLLLDVWSFMLAKVFAVSSLNFCLVGRWVSLMRTGQFRHTAIGKAKAQNKECALGWLIHYLVGIIFALVFLMVMPNNWLESPTFWQALLFGLLTVCMPFLVMQPALGLGIAARNTEVPVFARVKSCAAHCVFGIGLYFSALLLVIF</sequence>
<evidence type="ECO:0000313" key="3">
    <source>
        <dbReference type="Proteomes" id="UP001226574"/>
    </source>
</evidence>
<keyword evidence="3" id="KW-1185">Reference proteome</keyword>
<dbReference type="RefSeq" id="WP_309038124.1">
    <property type="nucleotide sequence ID" value="NZ_JAVIFY010000001.1"/>
</dbReference>
<accession>A0ABU1B7C1</accession>
<name>A0ABU1B7C1_PSEHA</name>
<comment type="caution">
    <text evidence="2">The sequence shown here is derived from an EMBL/GenBank/DDBJ whole genome shotgun (WGS) entry which is preliminary data.</text>
</comment>
<feature type="transmembrane region" description="Helical" evidence="1">
    <location>
        <begin position="7"/>
        <end position="26"/>
    </location>
</feature>
<organism evidence="2 3">
    <name type="scientific">Pseudoalteromonas haloplanktis</name>
    <name type="common">Alteromonas haloplanktis</name>
    <dbReference type="NCBI Taxonomy" id="228"/>
    <lineage>
        <taxon>Bacteria</taxon>
        <taxon>Pseudomonadati</taxon>
        <taxon>Pseudomonadota</taxon>
        <taxon>Gammaproteobacteria</taxon>
        <taxon>Alteromonadales</taxon>
        <taxon>Pseudoalteromonadaceae</taxon>
        <taxon>Pseudoalteromonas</taxon>
    </lineage>
</organism>
<feature type="transmembrane region" description="Helical" evidence="1">
    <location>
        <begin position="70"/>
        <end position="90"/>
    </location>
</feature>
<evidence type="ECO:0000256" key="1">
    <source>
        <dbReference type="SAM" id="Phobius"/>
    </source>
</evidence>
<proteinExistence type="predicted"/>
<keyword evidence="1" id="KW-0472">Membrane</keyword>
<dbReference type="InterPro" id="IPR021329">
    <property type="entry name" value="DUF2938"/>
</dbReference>
<evidence type="ECO:0000313" key="2">
    <source>
        <dbReference type="EMBL" id="MDQ9090127.1"/>
    </source>
</evidence>
<feature type="transmembrane region" description="Helical" evidence="1">
    <location>
        <begin position="32"/>
        <end position="49"/>
    </location>
</feature>
<feature type="transmembrane region" description="Helical" evidence="1">
    <location>
        <begin position="102"/>
        <end position="123"/>
    </location>
</feature>
<keyword evidence="1" id="KW-1133">Transmembrane helix</keyword>
<protein>
    <submittedName>
        <fullName evidence="2">DUF2938 domain-containing protein</fullName>
    </submittedName>
</protein>
<keyword evidence="1" id="KW-0812">Transmembrane</keyword>
<dbReference type="EMBL" id="JAVIFY010000001">
    <property type="protein sequence ID" value="MDQ9090127.1"/>
    <property type="molecule type" value="Genomic_DNA"/>
</dbReference>